<accession>A0A835DAM2</accession>
<feature type="chain" id="PRO_5032935869" description="Prolamin-like domain-containing protein" evidence="2">
    <location>
        <begin position="22"/>
        <end position="116"/>
    </location>
</feature>
<dbReference type="GO" id="GO:0031982">
    <property type="term" value="C:vesicle"/>
    <property type="evidence" value="ECO:0007669"/>
    <property type="project" value="TreeGrafter"/>
</dbReference>
<organism evidence="4 5">
    <name type="scientific">Tetracentron sinense</name>
    <name type="common">Spur-leaf</name>
    <dbReference type="NCBI Taxonomy" id="13715"/>
    <lineage>
        <taxon>Eukaryota</taxon>
        <taxon>Viridiplantae</taxon>
        <taxon>Streptophyta</taxon>
        <taxon>Embryophyta</taxon>
        <taxon>Tracheophyta</taxon>
        <taxon>Spermatophyta</taxon>
        <taxon>Magnoliopsida</taxon>
        <taxon>Trochodendrales</taxon>
        <taxon>Trochodendraceae</taxon>
        <taxon>Tetracentron</taxon>
    </lineage>
</organism>
<dbReference type="OMA" id="ENCARIA"/>
<feature type="signal peptide" evidence="2">
    <location>
        <begin position="1"/>
        <end position="21"/>
    </location>
</feature>
<comment type="caution">
    <text evidence="4">The sequence shown here is derived from an EMBL/GenBank/DDBJ whole genome shotgun (WGS) entry which is preliminary data.</text>
</comment>
<dbReference type="OrthoDB" id="1862203at2759"/>
<dbReference type="Proteomes" id="UP000655225">
    <property type="component" value="Unassembled WGS sequence"/>
</dbReference>
<dbReference type="Pfam" id="PF05617">
    <property type="entry name" value="Prolamin_like"/>
    <property type="match status" value="1"/>
</dbReference>
<name>A0A835DAM2_TETSI</name>
<gene>
    <name evidence="4" type="ORF">HHK36_020085</name>
</gene>
<dbReference type="PANTHER" id="PTHR31181">
    <property type="entry name" value="EGG CELL-SECRETED PROTEIN 1.4"/>
    <property type="match status" value="1"/>
</dbReference>
<protein>
    <recommendedName>
        <fullName evidence="3">Prolamin-like domain-containing protein</fullName>
    </recommendedName>
</protein>
<dbReference type="PANTHER" id="PTHR31181:SF67">
    <property type="entry name" value="PROLAMIN-LIKE PROTEIN (DUF1278)"/>
    <property type="match status" value="1"/>
</dbReference>
<dbReference type="AlphaFoldDB" id="A0A835DAM2"/>
<evidence type="ECO:0000313" key="4">
    <source>
        <dbReference type="EMBL" id="KAF8393887.1"/>
    </source>
</evidence>
<sequence>MMRRAVELSFLSVLLIVASMAMSDGSALARAQPEHTMIGVFPPELEPGIMQCWSSLTSIEGCVMEIFQSVLTLKIGMIGPACCKAITEVNEKCWPKILPFNPSFPPMLKDYCLHKA</sequence>
<feature type="domain" description="Prolamin-like" evidence="3">
    <location>
        <begin position="51"/>
        <end position="112"/>
    </location>
</feature>
<dbReference type="EMBL" id="JABCRI010000014">
    <property type="protein sequence ID" value="KAF8393887.1"/>
    <property type="molecule type" value="Genomic_DNA"/>
</dbReference>
<keyword evidence="1 2" id="KW-0732">Signal</keyword>
<reference evidence="4 5" key="1">
    <citation type="submission" date="2020-04" db="EMBL/GenBank/DDBJ databases">
        <title>Plant Genome Project.</title>
        <authorList>
            <person name="Zhang R.-G."/>
        </authorList>
    </citation>
    <scope>NUCLEOTIDE SEQUENCE [LARGE SCALE GENOMIC DNA]</scope>
    <source>
        <strain evidence="4">YNK0</strain>
        <tissue evidence="4">Leaf</tissue>
    </source>
</reference>
<proteinExistence type="predicted"/>
<evidence type="ECO:0000259" key="3">
    <source>
        <dbReference type="Pfam" id="PF05617"/>
    </source>
</evidence>
<evidence type="ECO:0000256" key="1">
    <source>
        <dbReference type="ARBA" id="ARBA00022729"/>
    </source>
</evidence>
<evidence type="ECO:0000313" key="5">
    <source>
        <dbReference type="Proteomes" id="UP000655225"/>
    </source>
</evidence>
<dbReference type="GO" id="GO:0005576">
    <property type="term" value="C:extracellular region"/>
    <property type="evidence" value="ECO:0007669"/>
    <property type="project" value="TreeGrafter"/>
</dbReference>
<dbReference type="GO" id="GO:2000008">
    <property type="term" value="P:regulation of protein localization to cell surface"/>
    <property type="evidence" value="ECO:0007669"/>
    <property type="project" value="TreeGrafter"/>
</dbReference>
<dbReference type="GO" id="GO:0080155">
    <property type="term" value="P:regulation of double fertilization forming a zygote and endosperm"/>
    <property type="evidence" value="ECO:0007669"/>
    <property type="project" value="TreeGrafter"/>
</dbReference>
<keyword evidence="5" id="KW-1185">Reference proteome</keyword>
<dbReference type="InterPro" id="IPR008502">
    <property type="entry name" value="Prolamin-like"/>
</dbReference>
<evidence type="ECO:0000256" key="2">
    <source>
        <dbReference type="SAM" id="SignalP"/>
    </source>
</evidence>
<dbReference type="GO" id="GO:0009567">
    <property type="term" value="P:double fertilization forming a zygote and endosperm"/>
    <property type="evidence" value="ECO:0007669"/>
    <property type="project" value="TreeGrafter"/>
</dbReference>